<dbReference type="InterPro" id="IPR009011">
    <property type="entry name" value="Man6P_isomerase_rcpt-bd_dom_sf"/>
</dbReference>
<sequence>MPREAVLWFVFAATVLLSCVSAEECAIARRLRENENRLFLGLRPPEGLKMAHTGCIRWFGGYWSYELCPGRWVRQYHEVKHVIVEEHILGVQHQWRLRDKVGSQLLQYSDGTQTIPDRLLKAGTTLDEGNSLYSCAKKGTEARVKQVDVTYPEGSPCETGFRRSSLLHFVCNEDAHIPVVTLKEPSFCEYDITVVAATICEAMFRVSKVVLDLVDADMKFAV</sequence>
<dbReference type="GeneID" id="40315094"/>
<feature type="chain" id="PRO_5019162291" evidence="1">
    <location>
        <begin position="23"/>
        <end position="222"/>
    </location>
</feature>
<evidence type="ECO:0000256" key="1">
    <source>
        <dbReference type="SAM" id="SignalP"/>
    </source>
</evidence>
<dbReference type="Pfam" id="PF13015">
    <property type="entry name" value="PRKCSH_1"/>
    <property type="match status" value="1"/>
</dbReference>
<name>A0A422Q8N0_9TRYP</name>
<protein>
    <submittedName>
        <fullName evidence="4">Uncharacterized protein</fullName>
    </submittedName>
</protein>
<feature type="domain" description="Protein OS9-like" evidence="2">
    <location>
        <begin position="55"/>
        <end position="103"/>
    </location>
</feature>
<dbReference type="GO" id="GO:0030970">
    <property type="term" value="P:retrograde protein transport, ER to cytosol"/>
    <property type="evidence" value="ECO:0007669"/>
    <property type="project" value="TreeGrafter"/>
</dbReference>
<dbReference type="RefSeq" id="XP_029231522.1">
    <property type="nucleotide sequence ID" value="XM_029368421.1"/>
</dbReference>
<evidence type="ECO:0000259" key="2">
    <source>
        <dbReference type="Pfam" id="PF07915"/>
    </source>
</evidence>
<dbReference type="EMBL" id="MKKU01000047">
    <property type="protein sequence ID" value="RNF26316.1"/>
    <property type="molecule type" value="Genomic_DNA"/>
</dbReference>
<dbReference type="InterPro" id="IPR036607">
    <property type="entry name" value="PRKCSH"/>
</dbReference>
<dbReference type="Pfam" id="PF07915">
    <property type="entry name" value="PRKCSH"/>
    <property type="match status" value="1"/>
</dbReference>
<keyword evidence="1" id="KW-0732">Signal</keyword>
<proteinExistence type="predicted"/>
<organism evidence="4 5">
    <name type="scientific">Trypanosoma conorhini</name>
    <dbReference type="NCBI Taxonomy" id="83891"/>
    <lineage>
        <taxon>Eukaryota</taxon>
        <taxon>Discoba</taxon>
        <taxon>Euglenozoa</taxon>
        <taxon>Kinetoplastea</taxon>
        <taxon>Metakinetoplastina</taxon>
        <taxon>Trypanosomatida</taxon>
        <taxon>Trypanosomatidae</taxon>
        <taxon>Trypanosoma</taxon>
    </lineage>
</organism>
<dbReference type="OrthoDB" id="239053at2759"/>
<gene>
    <name evidence="4" type="ORF">Tco025E_01483</name>
</gene>
<dbReference type="Proteomes" id="UP000284403">
    <property type="component" value="Unassembled WGS sequence"/>
</dbReference>
<reference evidence="4 5" key="1">
    <citation type="journal article" date="2018" name="BMC Genomics">
        <title>Genomic comparison of Trypanosoma conorhini and Trypanosoma rangeli to Trypanosoma cruzi strains of high and low virulence.</title>
        <authorList>
            <person name="Bradwell K.R."/>
            <person name="Koparde V.N."/>
            <person name="Matveyev A.V."/>
            <person name="Serrano M.G."/>
            <person name="Alves J.M."/>
            <person name="Parikh H."/>
            <person name="Huang B."/>
            <person name="Lee V."/>
            <person name="Espinosa-Alvarez O."/>
            <person name="Ortiz P.A."/>
            <person name="Costa-Martins A.G."/>
            <person name="Teixeira M.M."/>
            <person name="Buck G.A."/>
        </authorList>
    </citation>
    <scope>NUCLEOTIDE SEQUENCE [LARGE SCALE GENOMIC DNA]</scope>
    <source>
        <strain evidence="4 5">025E</strain>
    </source>
</reference>
<evidence type="ECO:0000313" key="5">
    <source>
        <dbReference type="Proteomes" id="UP000284403"/>
    </source>
</evidence>
<dbReference type="PROSITE" id="PS51257">
    <property type="entry name" value="PROKAR_LIPOPROTEIN"/>
    <property type="match status" value="1"/>
</dbReference>
<feature type="domain" description="Glucosidase 2 subunit beta-like" evidence="3">
    <location>
        <begin position="139"/>
        <end position="209"/>
    </location>
</feature>
<dbReference type="Gene3D" id="2.70.130.10">
    <property type="entry name" value="Mannose-6-phosphate receptor binding domain"/>
    <property type="match status" value="1"/>
</dbReference>
<evidence type="ECO:0000313" key="4">
    <source>
        <dbReference type="EMBL" id="RNF26316.1"/>
    </source>
</evidence>
<dbReference type="GO" id="GO:0005788">
    <property type="term" value="C:endoplasmic reticulum lumen"/>
    <property type="evidence" value="ECO:0007669"/>
    <property type="project" value="TreeGrafter"/>
</dbReference>
<dbReference type="PANTHER" id="PTHR15414:SF0">
    <property type="entry name" value="ENDOPLASMIC RETICULUM LECTIN 1"/>
    <property type="match status" value="1"/>
</dbReference>
<evidence type="ECO:0000259" key="3">
    <source>
        <dbReference type="Pfam" id="PF13015"/>
    </source>
</evidence>
<dbReference type="InterPro" id="IPR012913">
    <property type="entry name" value="OS9-like_dom"/>
</dbReference>
<comment type="caution">
    <text evidence="4">The sequence shown here is derived from an EMBL/GenBank/DDBJ whole genome shotgun (WGS) entry which is preliminary data.</text>
</comment>
<dbReference type="InterPro" id="IPR045149">
    <property type="entry name" value="OS-9-like"/>
</dbReference>
<dbReference type="PANTHER" id="PTHR15414">
    <property type="entry name" value="OS-9-RELATED"/>
    <property type="match status" value="1"/>
</dbReference>
<dbReference type="SUPFAM" id="SSF50911">
    <property type="entry name" value="Mannose 6-phosphate receptor domain"/>
    <property type="match status" value="1"/>
</dbReference>
<feature type="signal peptide" evidence="1">
    <location>
        <begin position="1"/>
        <end position="22"/>
    </location>
</feature>
<dbReference type="AlphaFoldDB" id="A0A422Q8N0"/>
<dbReference type="GO" id="GO:0030968">
    <property type="term" value="P:endoplasmic reticulum unfolded protein response"/>
    <property type="evidence" value="ECO:0007669"/>
    <property type="project" value="InterPro"/>
</dbReference>
<accession>A0A422Q8N0</accession>
<keyword evidence="5" id="KW-1185">Reference proteome</keyword>